<dbReference type="InterPro" id="IPR050523">
    <property type="entry name" value="AKR_Detox_Biosynth"/>
</dbReference>
<proteinExistence type="predicted"/>
<dbReference type="RefSeq" id="WP_179462152.1">
    <property type="nucleotide sequence ID" value="NZ_JACBZX010000001.1"/>
</dbReference>
<dbReference type="PRINTS" id="PR00069">
    <property type="entry name" value="ALDKETRDTASE"/>
</dbReference>
<dbReference type="AlphaFoldDB" id="A0A852X2M5"/>
<dbReference type="PROSITE" id="PS00062">
    <property type="entry name" value="ALDOKETO_REDUCTASE_2"/>
    <property type="match status" value="1"/>
</dbReference>
<protein>
    <submittedName>
        <fullName evidence="2">Aryl-alcohol dehydrogenase-like predicted oxidoreductase</fullName>
    </submittedName>
</protein>
<evidence type="ECO:0000313" key="2">
    <source>
        <dbReference type="EMBL" id="NYG36688.1"/>
    </source>
</evidence>
<dbReference type="Pfam" id="PF00248">
    <property type="entry name" value="Aldo_ket_red"/>
    <property type="match status" value="1"/>
</dbReference>
<reference evidence="2 3" key="1">
    <citation type="submission" date="2020-07" db="EMBL/GenBank/DDBJ databases">
        <title>Sequencing the genomes of 1000 actinobacteria strains.</title>
        <authorList>
            <person name="Klenk H.-P."/>
        </authorList>
    </citation>
    <scope>NUCLEOTIDE SEQUENCE [LARGE SCALE GENOMIC DNA]</scope>
    <source>
        <strain evidence="2 3">DSM 24723</strain>
    </source>
</reference>
<dbReference type="InterPro" id="IPR036812">
    <property type="entry name" value="NAD(P)_OxRdtase_dom_sf"/>
</dbReference>
<accession>A0A852X2M5</accession>
<dbReference type="PANTHER" id="PTHR43364">
    <property type="entry name" value="NADH-SPECIFIC METHYLGLYOXAL REDUCTASE-RELATED"/>
    <property type="match status" value="1"/>
</dbReference>
<dbReference type="GO" id="GO:0005829">
    <property type="term" value="C:cytosol"/>
    <property type="evidence" value="ECO:0007669"/>
    <property type="project" value="TreeGrafter"/>
</dbReference>
<dbReference type="Proteomes" id="UP000592181">
    <property type="component" value="Unassembled WGS sequence"/>
</dbReference>
<dbReference type="InterPro" id="IPR023210">
    <property type="entry name" value="NADP_OxRdtase_dom"/>
</dbReference>
<comment type="caution">
    <text evidence="2">The sequence shown here is derived from an EMBL/GenBank/DDBJ whole genome shotgun (WGS) entry which is preliminary data.</text>
</comment>
<dbReference type="PANTHER" id="PTHR43364:SF6">
    <property type="entry name" value="OXIDOREDUCTASE-RELATED"/>
    <property type="match status" value="1"/>
</dbReference>
<evidence type="ECO:0000313" key="3">
    <source>
        <dbReference type="Proteomes" id="UP000592181"/>
    </source>
</evidence>
<dbReference type="SUPFAM" id="SSF51430">
    <property type="entry name" value="NAD(P)-linked oxidoreductase"/>
    <property type="match status" value="1"/>
</dbReference>
<gene>
    <name evidence="2" type="ORF">BJY28_001157</name>
</gene>
<dbReference type="InterPro" id="IPR018170">
    <property type="entry name" value="Aldo/ket_reductase_CS"/>
</dbReference>
<organism evidence="2 3">
    <name type="scientific">Janibacter alkaliphilus</name>
    <dbReference type="NCBI Taxonomy" id="1069963"/>
    <lineage>
        <taxon>Bacteria</taxon>
        <taxon>Bacillati</taxon>
        <taxon>Actinomycetota</taxon>
        <taxon>Actinomycetes</taxon>
        <taxon>Micrococcales</taxon>
        <taxon>Intrasporangiaceae</taxon>
        <taxon>Janibacter</taxon>
    </lineage>
</organism>
<feature type="domain" description="NADP-dependent oxidoreductase" evidence="1">
    <location>
        <begin position="6"/>
        <end position="315"/>
    </location>
</feature>
<name>A0A852X2M5_9MICO</name>
<keyword evidence="3" id="KW-1185">Reference proteome</keyword>
<dbReference type="Gene3D" id="3.20.20.100">
    <property type="entry name" value="NADP-dependent oxidoreductase domain"/>
    <property type="match status" value="1"/>
</dbReference>
<sequence length="316" mass="33875">MAISDLVLGTMYFGTRTDEPAAHALLDQFVEAGGRTIDTANCYSFWVSDTGHGGQSEPVIGSWLRARGARNDVEIATKVGAEPVSPFTPEHGITGTEGLSAEVVRRELGRSLERLGTDHLDLYWAHIPDPATPADEVGRTFGAVAAEGLTRRVGLSNFPAWQVEQARQAAAADGLPAVDAIQLTTSYVSPRPDTPVEGKDNPYGWVTADTLSYLDARPGTELWVYSPLVLGAYTRRQERPFPRAYDHPATTARLAVLDVVAAETGLDAGQVVLAWMLARGWRPIIGASRGEQLASALDAARAELTADQLGRLDEAG</sequence>
<dbReference type="InterPro" id="IPR020471">
    <property type="entry name" value="AKR"/>
</dbReference>
<evidence type="ECO:0000259" key="1">
    <source>
        <dbReference type="Pfam" id="PF00248"/>
    </source>
</evidence>
<dbReference type="EMBL" id="JACBZX010000001">
    <property type="protein sequence ID" value="NYG36688.1"/>
    <property type="molecule type" value="Genomic_DNA"/>
</dbReference>
<dbReference type="GO" id="GO:0016491">
    <property type="term" value="F:oxidoreductase activity"/>
    <property type="evidence" value="ECO:0007669"/>
    <property type="project" value="InterPro"/>
</dbReference>